<dbReference type="SUPFAM" id="SSF47661">
    <property type="entry name" value="t-snare proteins"/>
    <property type="match status" value="1"/>
</dbReference>
<accession>A0A2T9YWU4</accession>
<protein>
    <recommendedName>
        <fullName evidence="3">t-SNARE coiled-coil homology domain-containing protein</fullName>
    </recommendedName>
</protein>
<dbReference type="GO" id="GO:0012505">
    <property type="term" value="C:endomembrane system"/>
    <property type="evidence" value="ECO:0007669"/>
    <property type="project" value="TreeGrafter"/>
</dbReference>
<dbReference type="OrthoDB" id="364348at2759"/>
<sequence>MSFNDFENGPKTSMQQLGISDEDRRYKELVSNISQLIFEANTKVSRVSKFVDWLGTKRDSKILRGNLQSETQEIKEIFKETNDKLRAASNYGFNESNRRIMESFQQIQNLEASKSRKLVEIAKQNSSTIIDIDHQNYDDNENESNPLLGNQNQRENMEMIQTQMQIGNQATENEVLYNSTMIAERETEIEEIERGIVELNDIFKDLGTIVTDQQSLLDNIETNVNSVAMYTSGAADELHTANEYQKKSQKTKFMLIFFLVIVFIVLFTIGIS</sequence>
<dbReference type="Pfam" id="PF14523">
    <property type="entry name" value="Syntaxin_2"/>
    <property type="match status" value="1"/>
</dbReference>
<dbReference type="GO" id="GO:0000149">
    <property type="term" value="F:SNARE binding"/>
    <property type="evidence" value="ECO:0007669"/>
    <property type="project" value="TreeGrafter"/>
</dbReference>
<dbReference type="AlphaFoldDB" id="A0A2T9YWU4"/>
<evidence type="ECO:0000259" key="3">
    <source>
        <dbReference type="PROSITE" id="PS50192"/>
    </source>
</evidence>
<keyword evidence="2" id="KW-1133">Transmembrane helix</keyword>
<dbReference type="InterPro" id="IPR006012">
    <property type="entry name" value="Syntaxin/epimorphin_CS"/>
</dbReference>
<dbReference type="GO" id="GO:0005484">
    <property type="term" value="F:SNAP receptor activity"/>
    <property type="evidence" value="ECO:0007669"/>
    <property type="project" value="InterPro"/>
</dbReference>
<dbReference type="InterPro" id="IPR045242">
    <property type="entry name" value="Syntaxin"/>
</dbReference>
<evidence type="ECO:0000313" key="4">
    <source>
        <dbReference type="EMBL" id="PVU96766.1"/>
    </source>
</evidence>
<dbReference type="PROSITE" id="PS00914">
    <property type="entry name" value="SYNTAXIN"/>
    <property type="match status" value="1"/>
</dbReference>
<dbReference type="GO" id="GO:0006906">
    <property type="term" value="P:vesicle fusion"/>
    <property type="evidence" value="ECO:0007669"/>
    <property type="project" value="TreeGrafter"/>
</dbReference>
<dbReference type="GO" id="GO:0006896">
    <property type="term" value="P:Golgi to vacuole transport"/>
    <property type="evidence" value="ECO:0007669"/>
    <property type="project" value="TreeGrafter"/>
</dbReference>
<dbReference type="STRING" id="61424.A0A2T9YWU4"/>
<dbReference type="GO" id="GO:0031201">
    <property type="term" value="C:SNARE complex"/>
    <property type="evidence" value="ECO:0007669"/>
    <property type="project" value="TreeGrafter"/>
</dbReference>
<dbReference type="Proteomes" id="UP000245699">
    <property type="component" value="Unassembled WGS sequence"/>
</dbReference>
<dbReference type="InterPro" id="IPR000727">
    <property type="entry name" value="T_SNARE_dom"/>
</dbReference>
<dbReference type="Gene3D" id="1.20.5.110">
    <property type="match status" value="1"/>
</dbReference>
<keyword evidence="2" id="KW-0812">Transmembrane</keyword>
<dbReference type="PROSITE" id="PS50192">
    <property type="entry name" value="T_SNARE"/>
    <property type="match status" value="1"/>
</dbReference>
<dbReference type="PANTHER" id="PTHR19957">
    <property type="entry name" value="SYNTAXIN"/>
    <property type="match status" value="1"/>
</dbReference>
<comment type="similarity">
    <text evidence="1">Belongs to the syntaxin family.</text>
</comment>
<dbReference type="Pfam" id="PF05739">
    <property type="entry name" value="SNARE"/>
    <property type="match status" value="1"/>
</dbReference>
<dbReference type="GO" id="GO:0048278">
    <property type="term" value="P:vesicle docking"/>
    <property type="evidence" value="ECO:0007669"/>
    <property type="project" value="TreeGrafter"/>
</dbReference>
<evidence type="ECO:0000256" key="1">
    <source>
        <dbReference type="ARBA" id="ARBA00009063"/>
    </source>
</evidence>
<dbReference type="InterPro" id="IPR006011">
    <property type="entry name" value="Syntaxin_N"/>
</dbReference>
<gene>
    <name evidence="4" type="ORF">BB559_002270</name>
</gene>
<feature type="transmembrane region" description="Helical" evidence="2">
    <location>
        <begin position="253"/>
        <end position="271"/>
    </location>
</feature>
<keyword evidence="5" id="KW-1185">Reference proteome</keyword>
<name>A0A2T9YWU4_9FUNG</name>
<feature type="domain" description="T-SNARE coiled-coil homology" evidence="3">
    <location>
        <begin position="179"/>
        <end position="241"/>
    </location>
</feature>
<evidence type="ECO:0000256" key="2">
    <source>
        <dbReference type="SAM" id="Phobius"/>
    </source>
</evidence>
<proteinExistence type="inferred from homology"/>
<dbReference type="EMBL" id="MBFT01000133">
    <property type="protein sequence ID" value="PVU96766.1"/>
    <property type="molecule type" value="Genomic_DNA"/>
</dbReference>
<keyword evidence="2" id="KW-0472">Membrane</keyword>
<organism evidence="4 5">
    <name type="scientific">Furculomyces boomerangus</name>
    <dbReference type="NCBI Taxonomy" id="61424"/>
    <lineage>
        <taxon>Eukaryota</taxon>
        <taxon>Fungi</taxon>
        <taxon>Fungi incertae sedis</taxon>
        <taxon>Zoopagomycota</taxon>
        <taxon>Kickxellomycotina</taxon>
        <taxon>Harpellomycetes</taxon>
        <taxon>Harpellales</taxon>
        <taxon>Harpellaceae</taxon>
        <taxon>Furculomyces</taxon>
    </lineage>
</organism>
<dbReference type="GO" id="GO:0006886">
    <property type="term" value="P:intracellular protein transport"/>
    <property type="evidence" value="ECO:0007669"/>
    <property type="project" value="InterPro"/>
</dbReference>
<comment type="caution">
    <text evidence="4">The sequence shown here is derived from an EMBL/GenBank/DDBJ whole genome shotgun (WGS) entry which is preliminary data.</text>
</comment>
<dbReference type="Gene3D" id="1.20.58.70">
    <property type="match status" value="1"/>
</dbReference>
<reference evidence="4 5" key="1">
    <citation type="journal article" date="2018" name="MBio">
        <title>Comparative Genomics Reveals the Core Gene Toolbox for the Fungus-Insect Symbiosis.</title>
        <authorList>
            <person name="Wang Y."/>
            <person name="Stata M."/>
            <person name="Wang W."/>
            <person name="Stajich J.E."/>
            <person name="White M.M."/>
            <person name="Moncalvo J.M."/>
        </authorList>
    </citation>
    <scope>NUCLEOTIDE SEQUENCE [LARGE SCALE GENOMIC DNA]</scope>
    <source>
        <strain evidence="4 5">AUS-77-4</strain>
    </source>
</reference>
<dbReference type="PANTHER" id="PTHR19957:SF38">
    <property type="entry name" value="LD27581P"/>
    <property type="match status" value="1"/>
</dbReference>
<dbReference type="SMART" id="SM00397">
    <property type="entry name" value="t_SNARE"/>
    <property type="match status" value="1"/>
</dbReference>
<dbReference type="InterPro" id="IPR010989">
    <property type="entry name" value="SNARE"/>
</dbReference>
<evidence type="ECO:0000313" key="5">
    <source>
        <dbReference type="Proteomes" id="UP000245699"/>
    </source>
</evidence>